<accession>A0A9D9EH21</accession>
<evidence type="ECO:0000256" key="7">
    <source>
        <dbReference type="ARBA" id="ARBA00034754"/>
    </source>
</evidence>
<evidence type="ECO:0000256" key="5">
    <source>
        <dbReference type="ARBA" id="ARBA00022705"/>
    </source>
</evidence>
<comment type="caution">
    <text evidence="10">The sequence shown here is derived from an EMBL/GenBank/DDBJ whole genome shotgun (WGS) entry which is preliminary data.</text>
</comment>
<dbReference type="AlphaFoldDB" id="A0A9D9EH21"/>
<dbReference type="CDD" id="cd18138">
    <property type="entry name" value="HLD_clamp_pol_III_delta"/>
    <property type="match status" value="1"/>
</dbReference>
<feature type="domain" description="DNA polymerase III delta N-terminal" evidence="9">
    <location>
        <begin position="24"/>
        <end position="141"/>
    </location>
</feature>
<dbReference type="SUPFAM" id="SSF48019">
    <property type="entry name" value="post-AAA+ oligomerization domain-like"/>
    <property type="match status" value="1"/>
</dbReference>
<dbReference type="GO" id="GO:0009360">
    <property type="term" value="C:DNA polymerase III complex"/>
    <property type="evidence" value="ECO:0007669"/>
    <property type="project" value="InterPro"/>
</dbReference>
<dbReference type="InterPro" id="IPR027417">
    <property type="entry name" value="P-loop_NTPase"/>
</dbReference>
<dbReference type="InterPro" id="IPR005790">
    <property type="entry name" value="DNA_polIII_delta"/>
</dbReference>
<name>A0A9D9EH21_9BACT</name>
<evidence type="ECO:0000256" key="6">
    <source>
        <dbReference type="ARBA" id="ARBA00022932"/>
    </source>
</evidence>
<evidence type="ECO:0000313" key="10">
    <source>
        <dbReference type="EMBL" id="MBO8446740.1"/>
    </source>
</evidence>
<dbReference type="GO" id="GO:0006261">
    <property type="term" value="P:DNA-templated DNA replication"/>
    <property type="evidence" value="ECO:0007669"/>
    <property type="project" value="TreeGrafter"/>
</dbReference>
<proteinExistence type="inferred from homology"/>
<organism evidence="10 11">
    <name type="scientific">Candidatus Enterocola intestinipullorum</name>
    <dbReference type="NCBI Taxonomy" id="2840783"/>
    <lineage>
        <taxon>Bacteria</taxon>
        <taxon>Pseudomonadati</taxon>
        <taxon>Bacteroidota</taxon>
        <taxon>Bacteroidia</taxon>
        <taxon>Bacteroidales</taxon>
        <taxon>Candidatus Enterocola</taxon>
    </lineage>
</organism>
<keyword evidence="6" id="KW-0239">DNA-directed DNA polymerase</keyword>
<dbReference type="PANTHER" id="PTHR34388:SF1">
    <property type="entry name" value="DNA POLYMERASE III SUBUNIT DELTA"/>
    <property type="match status" value="1"/>
</dbReference>
<dbReference type="Gene3D" id="1.10.8.60">
    <property type="match status" value="1"/>
</dbReference>
<keyword evidence="4 10" id="KW-0548">Nucleotidyltransferase</keyword>
<dbReference type="EMBL" id="JADIMR010000047">
    <property type="protein sequence ID" value="MBO8446740.1"/>
    <property type="molecule type" value="Genomic_DNA"/>
</dbReference>
<dbReference type="InterPro" id="IPR010372">
    <property type="entry name" value="DNA_pol3_delta_N"/>
</dbReference>
<comment type="similarity">
    <text evidence="7">Belongs to the DNA polymerase HolA subunit family.</text>
</comment>
<evidence type="ECO:0000256" key="4">
    <source>
        <dbReference type="ARBA" id="ARBA00022695"/>
    </source>
</evidence>
<protein>
    <recommendedName>
        <fullName evidence="2">DNA polymerase III subunit delta</fullName>
        <ecNumber evidence="1">2.7.7.7</ecNumber>
    </recommendedName>
</protein>
<sequence>MAVNKTEYKDIVKQIKLRQFPPIYVLMGEEPYFIDKLTGLLEESVLTEDEKFMNFSLFYGKDCRVGEVINEARQYPTMSQMRLVMIKEAQTLDKKGELDLLEHYIAKPMPSTVLVIAYKYGTIDGRKKWISAAAKTGVVFNSEKLRDYQLPSFIENLAKTSRTTIEPEAVNLLAEYVGADLSLLETTLEKLRLQLGEGKRITADAVANSVGISKDYTPFELLDSLINRNAEKCYRVATHTTSAIQQTIAVLFNYFCNLMIYHYLADKSNAVTEMKIRPYFLKDYEKGARNYTKMQAFRAVGYLREYDRKSKGSGNFSADSGQLMDELIFKILH</sequence>
<keyword evidence="5" id="KW-0235">DNA replication</keyword>
<evidence type="ECO:0000259" key="9">
    <source>
        <dbReference type="Pfam" id="PF06144"/>
    </source>
</evidence>
<dbReference type="NCBIfam" id="TIGR01128">
    <property type="entry name" value="holA"/>
    <property type="match status" value="1"/>
</dbReference>
<evidence type="ECO:0000256" key="1">
    <source>
        <dbReference type="ARBA" id="ARBA00012417"/>
    </source>
</evidence>
<evidence type="ECO:0000256" key="8">
    <source>
        <dbReference type="ARBA" id="ARBA00049244"/>
    </source>
</evidence>
<reference evidence="10" key="2">
    <citation type="journal article" date="2021" name="PeerJ">
        <title>Extensive microbial diversity within the chicken gut microbiome revealed by metagenomics and culture.</title>
        <authorList>
            <person name="Gilroy R."/>
            <person name="Ravi A."/>
            <person name="Getino M."/>
            <person name="Pursley I."/>
            <person name="Horton D.L."/>
            <person name="Alikhan N.F."/>
            <person name="Baker D."/>
            <person name="Gharbi K."/>
            <person name="Hall N."/>
            <person name="Watson M."/>
            <person name="Adriaenssens E.M."/>
            <person name="Foster-Nyarko E."/>
            <person name="Jarju S."/>
            <person name="Secka A."/>
            <person name="Antonio M."/>
            <person name="Oren A."/>
            <person name="Chaudhuri R.R."/>
            <person name="La Ragione R."/>
            <person name="Hildebrand F."/>
            <person name="Pallen M.J."/>
        </authorList>
    </citation>
    <scope>NUCLEOTIDE SEQUENCE</scope>
    <source>
        <strain evidence="10">D3-1215</strain>
    </source>
</reference>
<keyword evidence="3 10" id="KW-0808">Transferase</keyword>
<evidence type="ECO:0000313" key="11">
    <source>
        <dbReference type="Proteomes" id="UP000823637"/>
    </source>
</evidence>
<evidence type="ECO:0000256" key="2">
    <source>
        <dbReference type="ARBA" id="ARBA00017703"/>
    </source>
</evidence>
<dbReference type="Gene3D" id="3.40.50.300">
    <property type="entry name" value="P-loop containing nucleotide triphosphate hydrolases"/>
    <property type="match status" value="1"/>
</dbReference>
<dbReference type="Gene3D" id="1.20.272.10">
    <property type="match status" value="1"/>
</dbReference>
<evidence type="ECO:0000256" key="3">
    <source>
        <dbReference type="ARBA" id="ARBA00022679"/>
    </source>
</evidence>
<dbReference type="Proteomes" id="UP000823637">
    <property type="component" value="Unassembled WGS sequence"/>
</dbReference>
<comment type="catalytic activity">
    <reaction evidence="8">
        <text>DNA(n) + a 2'-deoxyribonucleoside 5'-triphosphate = DNA(n+1) + diphosphate</text>
        <dbReference type="Rhea" id="RHEA:22508"/>
        <dbReference type="Rhea" id="RHEA-COMP:17339"/>
        <dbReference type="Rhea" id="RHEA-COMP:17340"/>
        <dbReference type="ChEBI" id="CHEBI:33019"/>
        <dbReference type="ChEBI" id="CHEBI:61560"/>
        <dbReference type="ChEBI" id="CHEBI:173112"/>
        <dbReference type="EC" id="2.7.7.7"/>
    </reaction>
</comment>
<dbReference type="Pfam" id="PF06144">
    <property type="entry name" value="DNA_pol3_delta"/>
    <property type="match status" value="1"/>
</dbReference>
<dbReference type="SUPFAM" id="SSF52540">
    <property type="entry name" value="P-loop containing nucleoside triphosphate hydrolases"/>
    <property type="match status" value="1"/>
</dbReference>
<dbReference type="InterPro" id="IPR008921">
    <property type="entry name" value="DNA_pol3_clamp-load_cplx_C"/>
</dbReference>
<dbReference type="PANTHER" id="PTHR34388">
    <property type="entry name" value="DNA POLYMERASE III SUBUNIT DELTA"/>
    <property type="match status" value="1"/>
</dbReference>
<dbReference type="EC" id="2.7.7.7" evidence="1"/>
<dbReference type="GO" id="GO:0003677">
    <property type="term" value="F:DNA binding"/>
    <property type="evidence" value="ECO:0007669"/>
    <property type="project" value="InterPro"/>
</dbReference>
<gene>
    <name evidence="10" type="primary">holA</name>
    <name evidence="10" type="ORF">IAC32_03210</name>
</gene>
<dbReference type="GO" id="GO:0003887">
    <property type="term" value="F:DNA-directed DNA polymerase activity"/>
    <property type="evidence" value="ECO:0007669"/>
    <property type="project" value="UniProtKB-KW"/>
</dbReference>
<reference evidence="10" key="1">
    <citation type="submission" date="2020-10" db="EMBL/GenBank/DDBJ databases">
        <authorList>
            <person name="Gilroy R."/>
        </authorList>
    </citation>
    <scope>NUCLEOTIDE SEQUENCE</scope>
    <source>
        <strain evidence="10">D3-1215</strain>
    </source>
</reference>